<sequence length="125" mass="13853">MEKEVIQGELVPNSHLPFSAGVKCGQFLFISGQASVDLEGKIISGTFEEECRRSFDNLKNIVNAAGLEMSDLVQVRNYVSEDKDLVAFNAIYREYFSAPFPARTTLVGCIGSVLKFEVDAMAFFK</sequence>
<dbReference type="PANTHER" id="PTHR11803:SF58">
    <property type="entry name" value="PROTEIN HMF1-RELATED"/>
    <property type="match status" value="1"/>
</dbReference>
<dbReference type="SUPFAM" id="SSF55298">
    <property type="entry name" value="YjgF-like"/>
    <property type="match status" value="1"/>
</dbReference>
<name>A0ABR6EQ96_9SPHI</name>
<dbReference type="RefSeq" id="WP_182952703.1">
    <property type="nucleotide sequence ID" value="NZ_WNXC01000001.1"/>
</dbReference>
<evidence type="ECO:0000256" key="1">
    <source>
        <dbReference type="ARBA" id="ARBA00010552"/>
    </source>
</evidence>
<dbReference type="Pfam" id="PF01042">
    <property type="entry name" value="Ribonuc_L-PSP"/>
    <property type="match status" value="1"/>
</dbReference>
<protein>
    <submittedName>
        <fullName evidence="2">RidA family protein</fullName>
    </submittedName>
</protein>
<comment type="similarity">
    <text evidence="1">Belongs to the RutC family.</text>
</comment>
<gene>
    <name evidence="2" type="ORF">GM920_00740</name>
</gene>
<comment type="caution">
    <text evidence="2">The sequence shown here is derived from an EMBL/GenBank/DDBJ whole genome shotgun (WGS) entry which is preliminary data.</text>
</comment>
<dbReference type="Gene3D" id="3.30.1330.40">
    <property type="entry name" value="RutC-like"/>
    <property type="match status" value="1"/>
</dbReference>
<keyword evidence="3" id="KW-1185">Reference proteome</keyword>
<accession>A0ABR6EQ96</accession>
<reference evidence="2 3" key="1">
    <citation type="submission" date="2019-11" db="EMBL/GenBank/DDBJ databases">
        <title>Description of Pedobacter sp. LMG 31462T.</title>
        <authorList>
            <person name="Carlier A."/>
            <person name="Qi S."/>
            <person name="Vandamme P."/>
        </authorList>
    </citation>
    <scope>NUCLEOTIDE SEQUENCE [LARGE SCALE GENOMIC DNA]</scope>
    <source>
        <strain evidence="2 3">LMG 31462</strain>
    </source>
</reference>
<evidence type="ECO:0000313" key="3">
    <source>
        <dbReference type="Proteomes" id="UP000636110"/>
    </source>
</evidence>
<dbReference type="PANTHER" id="PTHR11803">
    <property type="entry name" value="2-IMINOBUTANOATE/2-IMINOPROPANOATE DEAMINASE RIDA"/>
    <property type="match status" value="1"/>
</dbReference>
<dbReference type="InterPro" id="IPR035959">
    <property type="entry name" value="RutC-like_sf"/>
</dbReference>
<dbReference type="Proteomes" id="UP000636110">
    <property type="component" value="Unassembled WGS sequence"/>
</dbReference>
<organism evidence="2 3">
    <name type="scientific">Pedobacter gandavensis</name>
    <dbReference type="NCBI Taxonomy" id="2679963"/>
    <lineage>
        <taxon>Bacteria</taxon>
        <taxon>Pseudomonadati</taxon>
        <taxon>Bacteroidota</taxon>
        <taxon>Sphingobacteriia</taxon>
        <taxon>Sphingobacteriales</taxon>
        <taxon>Sphingobacteriaceae</taxon>
        <taxon>Pedobacter</taxon>
    </lineage>
</organism>
<dbReference type="EMBL" id="WNXC01000001">
    <property type="protein sequence ID" value="MBB2147424.1"/>
    <property type="molecule type" value="Genomic_DNA"/>
</dbReference>
<proteinExistence type="inferred from homology"/>
<dbReference type="CDD" id="cd00448">
    <property type="entry name" value="YjgF_YER057c_UK114_family"/>
    <property type="match status" value="1"/>
</dbReference>
<evidence type="ECO:0000313" key="2">
    <source>
        <dbReference type="EMBL" id="MBB2147424.1"/>
    </source>
</evidence>
<dbReference type="InterPro" id="IPR006175">
    <property type="entry name" value="YjgF/YER057c/UK114"/>
</dbReference>